<dbReference type="AlphaFoldDB" id="A0A5C3L4A9"/>
<dbReference type="InterPro" id="IPR018958">
    <property type="entry name" value="Knr4/Smi1-like_dom"/>
</dbReference>
<feature type="compositionally biased region" description="Polar residues" evidence="1">
    <location>
        <begin position="422"/>
        <end position="433"/>
    </location>
</feature>
<dbReference type="InterPro" id="IPR037883">
    <property type="entry name" value="Knr4/Smi1-like_sf"/>
</dbReference>
<dbReference type="STRING" id="230819.A0A5C3L4A9"/>
<dbReference type="EMBL" id="ML210165">
    <property type="protein sequence ID" value="TFK27423.1"/>
    <property type="molecule type" value="Genomic_DNA"/>
</dbReference>
<dbReference type="GO" id="GO:0070880">
    <property type="term" value="P:fungal-type cell wall beta-glucan biosynthetic process"/>
    <property type="evidence" value="ECO:0007669"/>
    <property type="project" value="TreeGrafter"/>
</dbReference>
<protein>
    <recommendedName>
        <fullName evidence="2">Knr4/Smi1-like domain-containing protein</fullName>
    </recommendedName>
</protein>
<dbReference type="InterPro" id="IPR051873">
    <property type="entry name" value="KNR4/SMI1_regulator"/>
</dbReference>
<evidence type="ECO:0000313" key="4">
    <source>
        <dbReference type="Proteomes" id="UP000307440"/>
    </source>
</evidence>
<feature type="compositionally biased region" description="Low complexity" evidence="1">
    <location>
        <begin position="625"/>
        <end position="648"/>
    </location>
</feature>
<dbReference type="PANTHER" id="PTHR47432">
    <property type="entry name" value="CELL WALL ASSEMBLY REGULATOR SMI1"/>
    <property type="match status" value="1"/>
</dbReference>
<dbReference type="Proteomes" id="UP000307440">
    <property type="component" value="Unassembled WGS sequence"/>
</dbReference>
<dbReference type="PANTHER" id="PTHR47432:SF1">
    <property type="entry name" value="CELL WALL ASSEMBLY REGULATOR SMI1"/>
    <property type="match status" value="1"/>
</dbReference>
<evidence type="ECO:0000313" key="3">
    <source>
        <dbReference type="EMBL" id="TFK27423.1"/>
    </source>
</evidence>
<evidence type="ECO:0000259" key="2">
    <source>
        <dbReference type="SMART" id="SM00860"/>
    </source>
</evidence>
<keyword evidence="4" id="KW-1185">Reference proteome</keyword>
<feature type="compositionally biased region" description="Low complexity" evidence="1">
    <location>
        <begin position="434"/>
        <end position="448"/>
    </location>
</feature>
<feature type="region of interest" description="Disordered" evidence="1">
    <location>
        <begin position="519"/>
        <end position="686"/>
    </location>
</feature>
<evidence type="ECO:0000256" key="1">
    <source>
        <dbReference type="SAM" id="MobiDB-lite"/>
    </source>
</evidence>
<sequence>MGWFSSLFSSADSSQRTRKTQTLSYTNEAFSLPTSSPVFGSHPEAFTPGALNTPDPESAISPSYTYPPQHKGTYGYIASPLGASRQGSSSLLPTHMDSLRSPMSPNSLYPPLSVTWDRLRVWLQREYPELGDTLNYGILPQDLADIELQLGMALPPAVRESYLCVDGQEPESAAGCSEGLFFGLSLLPLESVLEEWRFWREVDDDSTTGANPKLLELMQSIPPRWIRSEYSNRGWIPLIADKAGNYIGIDMNPAEEGSVGQVIIFGRDFDTKVVLWSGDGPGGWGKWLAAFAEELESGEGFDIGLGDNSEGSEDDVGYESYFHDGTGHGAGDGGGDSGARGGLRFTGEYRGWSVLEAWGDRSLRKWHEAGLLPEYSVQSGEFDRSTKDSVGLGVVDLVHGAGVEVPIPVLSENETIPPPPVQATSTSTTQHTRSATATIPTISITKAPAPRPVGLPTQQDIDPAEHEDSLRSSQDYDLESGRGHPGVESLEEVGLVSSSRQGYQRQQSSILRESSELDSILPLSPPPQLDTSAVSLSSVTSGPSSSSTPTASSPATIIPDLMTESTPSLHQVPIQPSTTSTQLNGATTDDSSGSESSDSELSESDSGPSIRLVGSGGTTGPASENSVTNDTSDVSVADSVNSSGGSNSKTHRTTKSVLKNLGEARRKDSTASSKGVKDATSDAVAA</sequence>
<name>A0A5C3L4A9_COPMA</name>
<accession>A0A5C3L4A9</accession>
<feature type="compositionally biased region" description="Polar residues" evidence="1">
    <location>
        <begin position="563"/>
        <end position="588"/>
    </location>
</feature>
<organism evidence="3 4">
    <name type="scientific">Coprinopsis marcescibilis</name>
    <name type="common">Agaric fungus</name>
    <name type="synonym">Psathyrella marcescibilis</name>
    <dbReference type="NCBI Taxonomy" id="230819"/>
    <lineage>
        <taxon>Eukaryota</taxon>
        <taxon>Fungi</taxon>
        <taxon>Dikarya</taxon>
        <taxon>Basidiomycota</taxon>
        <taxon>Agaricomycotina</taxon>
        <taxon>Agaricomycetes</taxon>
        <taxon>Agaricomycetidae</taxon>
        <taxon>Agaricales</taxon>
        <taxon>Agaricineae</taxon>
        <taxon>Psathyrellaceae</taxon>
        <taxon>Coprinopsis</taxon>
    </lineage>
</organism>
<proteinExistence type="predicted"/>
<dbReference type="SMART" id="SM00860">
    <property type="entry name" value="SMI1_KNR4"/>
    <property type="match status" value="1"/>
</dbReference>
<dbReference type="GO" id="GO:0043332">
    <property type="term" value="C:mating projection tip"/>
    <property type="evidence" value="ECO:0007669"/>
    <property type="project" value="TreeGrafter"/>
</dbReference>
<dbReference type="SUPFAM" id="SSF160631">
    <property type="entry name" value="SMI1/KNR4-like"/>
    <property type="match status" value="1"/>
</dbReference>
<feature type="compositionally biased region" description="Basic and acidic residues" evidence="1">
    <location>
        <begin position="662"/>
        <end position="680"/>
    </location>
</feature>
<feature type="region of interest" description="Disordered" evidence="1">
    <location>
        <begin position="411"/>
        <end position="486"/>
    </location>
</feature>
<gene>
    <name evidence="3" type="ORF">FA15DRAFT_666502</name>
</gene>
<dbReference type="OrthoDB" id="2305498at2759"/>
<reference evidence="3 4" key="1">
    <citation type="journal article" date="2019" name="Nat. Ecol. Evol.">
        <title>Megaphylogeny resolves global patterns of mushroom evolution.</title>
        <authorList>
            <person name="Varga T."/>
            <person name="Krizsan K."/>
            <person name="Foldi C."/>
            <person name="Dima B."/>
            <person name="Sanchez-Garcia M."/>
            <person name="Sanchez-Ramirez S."/>
            <person name="Szollosi G.J."/>
            <person name="Szarkandi J.G."/>
            <person name="Papp V."/>
            <person name="Albert L."/>
            <person name="Andreopoulos W."/>
            <person name="Angelini C."/>
            <person name="Antonin V."/>
            <person name="Barry K.W."/>
            <person name="Bougher N.L."/>
            <person name="Buchanan P."/>
            <person name="Buyck B."/>
            <person name="Bense V."/>
            <person name="Catcheside P."/>
            <person name="Chovatia M."/>
            <person name="Cooper J."/>
            <person name="Damon W."/>
            <person name="Desjardin D."/>
            <person name="Finy P."/>
            <person name="Geml J."/>
            <person name="Haridas S."/>
            <person name="Hughes K."/>
            <person name="Justo A."/>
            <person name="Karasinski D."/>
            <person name="Kautmanova I."/>
            <person name="Kiss B."/>
            <person name="Kocsube S."/>
            <person name="Kotiranta H."/>
            <person name="LaButti K.M."/>
            <person name="Lechner B.E."/>
            <person name="Liimatainen K."/>
            <person name="Lipzen A."/>
            <person name="Lukacs Z."/>
            <person name="Mihaltcheva S."/>
            <person name="Morgado L.N."/>
            <person name="Niskanen T."/>
            <person name="Noordeloos M.E."/>
            <person name="Ohm R.A."/>
            <person name="Ortiz-Santana B."/>
            <person name="Ovrebo C."/>
            <person name="Racz N."/>
            <person name="Riley R."/>
            <person name="Savchenko A."/>
            <person name="Shiryaev A."/>
            <person name="Soop K."/>
            <person name="Spirin V."/>
            <person name="Szebenyi C."/>
            <person name="Tomsovsky M."/>
            <person name="Tulloss R.E."/>
            <person name="Uehling J."/>
            <person name="Grigoriev I.V."/>
            <person name="Vagvolgyi C."/>
            <person name="Papp T."/>
            <person name="Martin F.M."/>
            <person name="Miettinen O."/>
            <person name="Hibbett D.S."/>
            <person name="Nagy L.G."/>
        </authorList>
    </citation>
    <scope>NUCLEOTIDE SEQUENCE [LARGE SCALE GENOMIC DNA]</scope>
    <source>
        <strain evidence="3 4">CBS 121175</strain>
    </source>
</reference>
<feature type="domain" description="Knr4/Smi1-like" evidence="2">
    <location>
        <begin position="137"/>
        <end position="290"/>
    </location>
</feature>
<feature type="compositionally biased region" description="Low complexity" evidence="1">
    <location>
        <begin position="531"/>
        <end position="556"/>
    </location>
</feature>
<dbReference type="Pfam" id="PF09346">
    <property type="entry name" value="SMI1_KNR4"/>
    <property type="match status" value="1"/>
</dbReference>